<dbReference type="Gene3D" id="1.10.260.40">
    <property type="entry name" value="lambda repressor-like DNA-binding domains"/>
    <property type="match status" value="1"/>
</dbReference>
<dbReference type="InterPro" id="IPR010982">
    <property type="entry name" value="Lambda_DNA-bd_dom_sf"/>
</dbReference>
<gene>
    <name evidence="2" type="ordered locus">FRAAL6319</name>
</gene>
<evidence type="ECO:0000313" key="2">
    <source>
        <dbReference type="EMBL" id="CAJ64942.1"/>
    </source>
</evidence>
<dbReference type="PROSITE" id="PS50943">
    <property type="entry name" value="HTH_CROC1"/>
    <property type="match status" value="1"/>
</dbReference>
<reference evidence="2 3" key="1">
    <citation type="journal article" date="2007" name="Genome Res.">
        <title>Genome characteristics of facultatively symbiotic Frankia sp. strains reflect host range and host plant biogeography.</title>
        <authorList>
            <person name="Normand P."/>
            <person name="Lapierre P."/>
            <person name="Tisa L.S."/>
            <person name="Gogarten J.P."/>
            <person name="Alloisio N."/>
            <person name="Bagnarol E."/>
            <person name="Bassi C.A."/>
            <person name="Berry A.M."/>
            <person name="Bickhart D.M."/>
            <person name="Choisne N."/>
            <person name="Couloux A."/>
            <person name="Cournoyer B."/>
            <person name="Cruveiller S."/>
            <person name="Daubin V."/>
            <person name="Demange N."/>
            <person name="Francino M.P."/>
            <person name="Goltsman E."/>
            <person name="Huang Y."/>
            <person name="Kopp O.R."/>
            <person name="Labarre L."/>
            <person name="Lapidus A."/>
            <person name="Lavire C."/>
            <person name="Marechal J."/>
            <person name="Martinez M."/>
            <person name="Mastronunzio J.E."/>
            <person name="Mullin B.C."/>
            <person name="Niemann J."/>
            <person name="Pujic P."/>
            <person name="Rawnsley T."/>
            <person name="Rouy Z."/>
            <person name="Schenowitz C."/>
            <person name="Sellstedt A."/>
            <person name="Tavares F."/>
            <person name="Tomkins J.P."/>
            <person name="Vallenet D."/>
            <person name="Valverde C."/>
            <person name="Wall L.G."/>
            <person name="Wang Y."/>
            <person name="Medigue C."/>
            <person name="Benson D.R."/>
        </authorList>
    </citation>
    <scope>NUCLEOTIDE SEQUENCE [LARGE SCALE GENOMIC DNA]</scope>
    <source>
        <strain evidence="3">DSM 45986 / CECT 9034 / ACN14a</strain>
    </source>
</reference>
<dbReference type="KEGG" id="fal:FRAAL6319"/>
<dbReference type="CDD" id="cd00093">
    <property type="entry name" value="HTH_XRE"/>
    <property type="match status" value="1"/>
</dbReference>
<accession>Q0RC85</accession>
<name>Q0RC85_FRAAA</name>
<dbReference type="AlphaFoldDB" id="Q0RC85"/>
<dbReference type="SMART" id="SM00530">
    <property type="entry name" value="HTH_XRE"/>
    <property type="match status" value="1"/>
</dbReference>
<evidence type="ECO:0000313" key="3">
    <source>
        <dbReference type="Proteomes" id="UP000000657"/>
    </source>
</evidence>
<dbReference type="STRING" id="326424.FRAAL6319"/>
<dbReference type="SUPFAM" id="SSF47413">
    <property type="entry name" value="lambda repressor-like DNA-binding domains"/>
    <property type="match status" value="1"/>
</dbReference>
<proteinExistence type="predicted"/>
<protein>
    <recommendedName>
        <fullName evidence="1">HTH cro/C1-type domain-containing protein</fullName>
    </recommendedName>
</protein>
<dbReference type="Proteomes" id="UP000000657">
    <property type="component" value="Chromosome"/>
</dbReference>
<dbReference type="eggNOG" id="COG1396">
    <property type="taxonomic scope" value="Bacteria"/>
</dbReference>
<organism evidence="2 3">
    <name type="scientific">Frankia alni (strain DSM 45986 / CECT 9034 / ACN14a)</name>
    <dbReference type="NCBI Taxonomy" id="326424"/>
    <lineage>
        <taxon>Bacteria</taxon>
        <taxon>Bacillati</taxon>
        <taxon>Actinomycetota</taxon>
        <taxon>Actinomycetes</taxon>
        <taxon>Frankiales</taxon>
        <taxon>Frankiaceae</taxon>
        <taxon>Frankia</taxon>
    </lineage>
</organism>
<dbReference type="GO" id="GO:0003677">
    <property type="term" value="F:DNA binding"/>
    <property type="evidence" value="ECO:0007669"/>
    <property type="project" value="InterPro"/>
</dbReference>
<evidence type="ECO:0000259" key="1">
    <source>
        <dbReference type="PROSITE" id="PS50943"/>
    </source>
</evidence>
<feature type="domain" description="HTH cro/C1-type" evidence="1">
    <location>
        <begin position="16"/>
        <end position="71"/>
    </location>
</feature>
<dbReference type="InterPro" id="IPR001387">
    <property type="entry name" value="Cro/C1-type_HTH"/>
</dbReference>
<sequence>MAVATGMESWALGSRVAQVRRRRSLTQAELAEAAGVSVDLVCKLEAGSKDGVRLSSLHALARALAVPTATFLEAREGPVMDAGDLAVLPLRRMLVPGPAASRAEGPSLLLASLRGRVLAVTRAYHQARYLEAVQALPELVSDLTAAAGMYANEEQATARQYLAQALMMTASVLMQLRHEDLACEAVRQATQAAEAAGDPVLAASAVDRYRWAFIRQGRFGDAEDICVRAAEAIEPSIASASPTHLAVWGRLLKGASAAAARNNRPARAKELLSIARASAVRVADERLDFARYWAAFSPVSVDAMAVENAMTAGDAPQALRLAQGVARDENLPLATWTRHVLAVAEARTATRDYPGAIRAVQDIRQLTPEWLKHQKLAHHILTDLLDATSVRRAKQSGLAELARFVGVEP</sequence>
<dbReference type="Pfam" id="PF13560">
    <property type="entry name" value="HTH_31"/>
    <property type="match status" value="1"/>
</dbReference>
<keyword evidence="3" id="KW-1185">Reference proteome</keyword>
<dbReference type="HOGENOM" id="CLU_033540_0_1_11"/>
<dbReference type="EMBL" id="CT573213">
    <property type="protein sequence ID" value="CAJ64942.1"/>
    <property type="molecule type" value="Genomic_DNA"/>
</dbReference>